<comment type="caution">
    <text evidence="1">The sequence shown here is derived from an EMBL/GenBank/DDBJ whole genome shotgun (WGS) entry which is preliminary data.</text>
</comment>
<dbReference type="Proteomes" id="UP000235081">
    <property type="component" value="Unassembled WGS sequence"/>
</dbReference>
<reference evidence="1 2" key="1">
    <citation type="submission" date="2017-07" db="EMBL/GenBank/DDBJ databases">
        <title>Genomes of Fischerella (Mastigocladus) sp. strains.</title>
        <authorList>
            <person name="Miller S.R."/>
        </authorList>
    </citation>
    <scope>NUCLEOTIDE SEQUENCE [LARGE SCALE GENOMIC DNA]</scope>
    <source>
        <strain evidence="1 2">CCMEE 5318</strain>
    </source>
</reference>
<name>A0A2N6LBL8_9CYAN</name>
<accession>A0A2N6LBL8</accession>
<gene>
    <name evidence="1" type="ORF">CEN46_17265</name>
</gene>
<dbReference type="EMBL" id="NMQE01000547">
    <property type="protein sequence ID" value="PMB20054.1"/>
    <property type="molecule type" value="Genomic_DNA"/>
</dbReference>
<evidence type="ECO:0000313" key="2">
    <source>
        <dbReference type="Proteomes" id="UP000235081"/>
    </source>
</evidence>
<organism evidence="1 2">
    <name type="scientific">Fischerella thermalis CCMEE 5318</name>
    <dbReference type="NCBI Taxonomy" id="2019666"/>
    <lineage>
        <taxon>Bacteria</taxon>
        <taxon>Bacillati</taxon>
        <taxon>Cyanobacteriota</taxon>
        <taxon>Cyanophyceae</taxon>
        <taxon>Nostocales</taxon>
        <taxon>Hapalosiphonaceae</taxon>
        <taxon>Fischerella</taxon>
    </lineage>
</organism>
<sequence length="92" mass="10003">MLLLAMLCRIFICLNLKIGIAGQTTDGGAFNCDRTNESAALPDYLGNPTGTPIPSVIAIYRKEGKGRFVSKPARSLLTDLPNFYFANKPLLL</sequence>
<dbReference type="RefSeq" id="WP_102182502.1">
    <property type="nucleotide sequence ID" value="NZ_NMQE01000547.1"/>
</dbReference>
<proteinExistence type="predicted"/>
<protein>
    <submittedName>
        <fullName evidence="1">Uncharacterized protein</fullName>
    </submittedName>
</protein>
<evidence type="ECO:0000313" key="1">
    <source>
        <dbReference type="EMBL" id="PMB20054.1"/>
    </source>
</evidence>
<dbReference type="AlphaFoldDB" id="A0A2N6LBL8"/>